<dbReference type="Gene3D" id="3.20.20.140">
    <property type="entry name" value="Metal-dependent hydrolases"/>
    <property type="match status" value="1"/>
</dbReference>
<evidence type="ECO:0000259" key="1">
    <source>
        <dbReference type="Pfam" id="PF01979"/>
    </source>
</evidence>
<reference evidence="2 3" key="1">
    <citation type="submission" date="2019-06" db="EMBL/GenBank/DDBJ databases">
        <title>Emergence of pandrug resistant Empedobacter falsenii in China.</title>
        <authorList>
            <person name="Dong N."/>
            <person name="Chen S."/>
            <person name="Zhang R."/>
        </authorList>
    </citation>
    <scope>NUCLEOTIDE SEQUENCE [LARGE SCALE GENOMIC DNA]</scope>
    <source>
        <strain evidence="2 3">1681-1</strain>
    </source>
</reference>
<keyword evidence="3" id="KW-1185">Reference proteome</keyword>
<feature type="domain" description="Amidohydrolase-related" evidence="1">
    <location>
        <begin position="94"/>
        <end position="435"/>
    </location>
</feature>
<accession>A0A7H9DRI3</accession>
<evidence type="ECO:0000313" key="3">
    <source>
        <dbReference type="Proteomes" id="UP000510643"/>
    </source>
</evidence>
<organism evidence="2 3">
    <name type="scientific">Empedobacter falsenii</name>
    <dbReference type="NCBI Taxonomy" id="343874"/>
    <lineage>
        <taxon>Bacteria</taxon>
        <taxon>Pseudomonadati</taxon>
        <taxon>Bacteroidota</taxon>
        <taxon>Flavobacteriia</taxon>
        <taxon>Flavobacteriales</taxon>
        <taxon>Weeksellaceae</taxon>
        <taxon>Empedobacter</taxon>
    </lineage>
</organism>
<gene>
    <name evidence="2" type="ORF">FH779_06425</name>
</gene>
<dbReference type="PANTHER" id="PTHR43135">
    <property type="entry name" value="ALPHA-D-RIBOSE 1-METHYLPHOSPHONATE 5-TRIPHOSPHATE DIPHOSPHATASE"/>
    <property type="match status" value="1"/>
</dbReference>
<name>A0A7H9DRI3_9FLAO</name>
<sequence length="438" mass="47749">MVNATKNNLNNKIMIRLFKQCFLIAIAAALLIACKKEKTKVDLLIKNATVFDATGIDPISNASVTIKGGKIVAVQKGEITDVKATKTIDAGGKFVMPGLINSHLHLFWNMYDMPPKMPATNDAQANKFIENELTKRLKGHLEQGITSILSPIDFEPYIYNVREKVAKGEISGPRVFAAGPVLLKSGDYYACAGLEGEDLKWCNEHVRLPIENPEEARKSVQKLVKQKADVVVYDGVTNQTKFNKEVLTAIVDEAHKNNLKVFVHNADAKDVPNMVAAGVDVFIHPPAKTKDVDGKYLKVIGEKKIPIAITLGFMQRYMKLGFATPKDRNDYDIMQNNVQVMLKAGAVPLFTSDVPGIPPTEVVPMVTGVMTGQGIDNKTILLSATKEGGKALGAKNLGTLEPGKIADVILVDGNPLKQIADLQKVKTVIKDGKIVVEK</sequence>
<dbReference type="PANTHER" id="PTHR43135:SF3">
    <property type="entry name" value="ALPHA-D-RIBOSE 1-METHYLPHOSPHONATE 5-TRIPHOSPHATE DIPHOSPHATASE"/>
    <property type="match status" value="1"/>
</dbReference>
<protein>
    <submittedName>
        <fullName evidence="2">Amidohydrolase family protein</fullName>
    </submittedName>
</protein>
<dbReference type="InterPro" id="IPR011059">
    <property type="entry name" value="Metal-dep_hydrolase_composite"/>
</dbReference>
<dbReference type="InterPro" id="IPR032466">
    <property type="entry name" value="Metal_Hydrolase"/>
</dbReference>
<dbReference type="InterPro" id="IPR006680">
    <property type="entry name" value="Amidohydro-rel"/>
</dbReference>
<dbReference type="EMBL" id="CP040908">
    <property type="protein sequence ID" value="QLL57734.1"/>
    <property type="molecule type" value="Genomic_DNA"/>
</dbReference>
<proteinExistence type="predicted"/>
<dbReference type="Pfam" id="PF01979">
    <property type="entry name" value="Amidohydro_1"/>
    <property type="match status" value="1"/>
</dbReference>
<dbReference type="Proteomes" id="UP000510643">
    <property type="component" value="Chromosome"/>
</dbReference>
<dbReference type="SUPFAM" id="SSF51556">
    <property type="entry name" value="Metallo-dependent hydrolases"/>
    <property type="match status" value="1"/>
</dbReference>
<keyword evidence="2" id="KW-0378">Hydrolase</keyword>
<evidence type="ECO:0000313" key="2">
    <source>
        <dbReference type="EMBL" id="QLL57734.1"/>
    </source>
</evidence>
<dbReference type="GO" id="GO:0016810">
    <property type="term" value="F:hydrolase activity, acting on carbon-nitrogen (but not peptide) bonds"/>
    <property type="evidence" value="ECO:0007669"/>
    <property type="project" value="InterPro"/>
</dbReference>
<dbReference type="Gene3D" id="2.30.40.10">
    <property type="entry name" value="Urease, subunit C, domain 1"/>
    <property type="match status" value="1"/>
</dbReference>
<dbReference type="SUPFAM" id="SSF51338">
    <property type="entry name" value="Composite domain of metallo-dependent hydrolases"/>
    <property type="match status" value="1"/>
</dbReference>
<dbReference type="KEGG" id="efal:FH779_06425"/>
<dbReference type="AlphaFoldDB" id="A0A7H9DRI3"/>
<dbReference type="PROSITE" id="PS51257">
    <property type="entry name" value="PROKAR_LIPOPROTEIN"/>
    <property type="match status" value="1"/>
</dbReference>
<dbReference type="InterPro" id="IPR051781">
    <property type="entry name" value="Metallo-dep_Hydrolase"/>
</dbReference>